<name>A0AAE0VU05_9BIVA</name>
<evidence type="ECO:0000256" key="1">
    <source>
        <dbReference type="SAM" id="MobiDB-lite"/>
    </source>
</evidence>
<evidence type="ECO:0000313" key="4">
    <source>
        <dbReference type="Proteomes" id="UP001195483"/>
    </source>
</evidence>
<reference evidence="3" key="2">
    <citation type="journal article" date="2021" name="Genome Biol. Evol.">
        <title>Developing a high-quality reference genome for a parasitic bivalve with doubly uniparental inheritance (Bivalvia: Unionida).</title>
        <authorList>
            <person name="Smith C.H."/>
        </authorList>
    </citation>
    <scope>NUCLEOTIDE SEQUENCE</scope>
    <source>
        <strain evidence="3">CHS0354</strain>
        <tissue evidence="3">Mantle</tissue>
    </source>
</reference>
<feature type="transmembrane region" description="Helical" evidence="2">
    <location>
        <begin position="126"/>
        <end position="144"/>
    </location>
</feature>
<keyword evidence="2" id="KW-0472">Membrane</keyword>
<protein>
    <recommendedName>
        <fullName evidence="5">CCHC-type domain-containing protein</fullName>
    </recommendedName>
</protein>
<reference evidence="3" key="3">
    <citation type="submission" date="2023-05" db="EMBL/GenBank/DDBJ databases">
        <authorList>
            <person name="Smith C.H."/>
        </authorList>
    </citation>
    <scope>NUCLEOTIDE SEQUENCE</scope>
    <source>
        <strain evidence="3">CHS0354</strain>
        <tissue evidence="3">Mantle</tissue>
    </source>
</reference>
<dbReference type="AlphaFoldDB" id="A0AAE0VU05"/>
<sequence>MAAQPQKKKKEGKKDLFLYGNANDGARKNHLGPQIARMPSHTHTKLLRSRTNPPSRNFAIFGLERYQKQRTSKGFQTGAEDYTSFLIREKSRFKAIKSQMATFWGFPTVFTWISITTVTVEDAKKVPAFFYVLGFLIMSGYRACQLHRPFHKCGNIGHLTRECQHNAPPQKRRPTPTPIHMLQQ</sequence>
<dbReference type="Proteomes" id="UP001195483">
    <property type="component" value="Unassembled WGS sequence"/>
</dbReference>
<keyword evidence="2" id="KW-1133">Transmembrane helix</keyword>
<organism evidence="3 4">
    <name type="scientific">Potamilus streckersoni</name>
    <dbReference type="NCBI Taxonomy" id="2493646"/>
    <lineage>
        <taxon>Eukaryota</taxon>
        <taxon>Metazoa</taxon>
        <taxon>Spiralia</taxon>
        <taxon>Lophotrochozoa</taxon>
        <taxon>Mollusca</taxon>
        <taxon>Bivalvia</taxon>
        <taxon>Autobranchia</taxon>
        <taxon>Heteroconchia</taxon>
        <taxon>Palaeoheterodonta</taxon>
        <taxon>Unionida</taxon>
        <taxon>Unionoidea</taxon>
        <taxon>Unionidae</taxon>
        <taxon>Ambleminae</taxon>
        <taxon>Lampsilini</taxon>
        <taxon>Potamilus</taxon>
    </lineage>
</organism>
<evidence type="ECO:0000313" key="3">
    <source>
        <dbReference type="EMBL" id="KAK3589966.1"/>
    </source>
</evidence>
<feature type="region of interest" description="Disordered" evidence="1">
    <location>
        <begin position="164"/>
        <end position="184"/>
    </location>
</feature>
<feature type="compositionally biased region" description="Basic residues" evidence="1">
    <location>
        <begin position="1"/>
        <end position="11"/>
    </location>
</feature>
<keyword evidence="2" id="KW-0812">Transmembrane</keyword>
<gene>
    <name evidence="3" type="ORF">CHS0354_034991</name>
</gene>
<dbReference type="EMBL" id="JAEAOA010002053">
    <property type="protein sequence ID" value="KAK3589966.1"/>
    <property type="molecule type" value="Genomic_DNA"/>
</dbReference>
<evidence type="ECO:0000256" key="2">
    <source>
        <dbReference type="SAM" id="Phobius"/>
    </source>
</evidence>
<evidence type="ECO:0008006" key="5">
    <source>
        <dbReference type="Google" id="ProtNLM"/>
    </source>
</evidence>
<reference evidence="3" key="1">
    <citation type="journal article" date="2021" name="Genome Biol. Evol.">
        <title>A High-Quality Reference Genome for a Parasitic Bivalve with Doubly Uniparental Inheritance (Bivalvia: Unionida).</title>
        <authorList>
            <person name="Smith C.H."/>
        </authorList>
    </citation>
    <scope>NUCLEOTIDE SEQUENCE</scope>
    <source>
        <strain evidence="3">CHS0354</strain>
    </source>
</reference>
<accession>A0AAE0VU05</accession>
<proteinExistence type="predicted"/>
<keyword evidence="4" id="KW-1185">Reference proteome</keyword>
<feature type="transmembrane region" description="Helical" evidence="2">
    <location>
        <begin position="100"/>
        <end position="120"/>
    </location>
</feature>
<feature type="region of interest" description="Disordered" evidence="1">
    <location>
        <begin position="1"/>
        <end position="33"/>
    </location>
</feature>
<comment type="caution">
    <text evidence="3">The sequence shown here is derived from an EMBL/GenBank/DDBJ whole genome shotgun (WGS) entry which is preliminary data.</text>
</comment>